<evidence type="ECO:0000313" key="4">
    <source>
        <dbReference type="Proteomes" id="UP000198309"/>
    </source>
</evidence>
<dbReference type="AlphaFoldDB" id="A0A239N5U0"/>
<dbReference type="Proteomes" id="UP000198309">
    <property type="component" value="Unassembled WGS sequence"/>
</dbReference>
<dbReference type="Gene3D" id="3.30.2310.20">
    <property type="entry name" value="RelE-like"/>
    <property type="match status" value="1"/>
</dbReference>
<evidence type="ECO:0000313" key="2">
    <source>
        <dbReference type="EMBL" id="SDL12169.1"/>
    </source>
</evidence>
<evidence type="ECO:0000313" key="5">
    <source>
        <dbReference type="Proteomes" id="UP000199693"/>
    </source>
</evidence>
<keyword evidence="4" id="KW-1185">Reference proteome</keyword>
<protein>
    <submittedName>
        <fullName evidence="2">mRNA-degrading endonuclease RelE, toxin component of the RelBE toxin-antitoxin system</fullName>
    </submittedName>
</protein>
<name>A0A239N5U0_9PSED</name>
<dbReference type="EMBL" id="FZPC01000038">
    <property type="protein sequence ID" value="SNT50265.1"/>
    <property type="molecule type" value="Genomic_DNA"/>
</dbReference>
<gene>
    <name evidence="2" type="ORF">SAMN05216189_107216</name>
    <name evidence="3" type="ORF">SAMN06295949_1387</name>
</gene>
<reference evidence="2 5" key="1">
    <citation type="submission" date="2016-10" db="EMBL/GenBank/DDBJ databases">
        <authorList>
            <person name="de Groot N.N."/>
        </authorList>
    </citation>
    <scope>NUCLEOTIDE SEQUENCE [LARGE SCALE GENOMIC DNA]</scope>
    <source>
        <strain evidence="2 5">CCM 7361</strain>
    </source>
</reference>
<dbReference type="Pfam" id="PF05016">
    <property type="entry name" value="ParE_toxin"/>
    <property type="match status" value="1"/>
</dbReference>
<accession>A0A239N5U0</accession>
<keyword evidence="2" id="KW-0540">Nuclease</keyword>
<keyword evidence="2" id="KW-0378">Hydrolase</keyword>
<keyword evidence="1" id="KW-1277">Toxin-antitoxin system</keyword>
<dbReference type="InterPro" id="IPR052747">
    <property type="entry name" value="TA_system_RelE_toxin"/>
</dbReference>
<dbReference type="InterPro" id="IPR035093">
    <property type="entry name" value="RelE/ParE_toxin_dom_sf"/>
</dbReference>
<dbReference type="RefSeq" id="WP_089394315.1">
    <property type="nucleotide sequence ID" value="NZ_FNEC01000072.1"/>
</dbReference>
<reference evidence="3 4" key="2">
    <citation type="submission" date="2017-06" db="EMBL/GenBank/DDBJ databases">
        <authorList>
            <person name="Varghese N."/>
            <person name="Submissions S."/>
        </authorList>
    </citation>
    <scope>NUCLEOTIDE SEQUENCE [LARGE SCALE GENOMIC DNA]</scope>
    <source>
        <strain evidence="3 4">RLD-1</strain>
    </source>
</reference>
<keyword evidence="2" id="KW-0255">Endonuclease</keyword>
<evidence type="ECO:0000256" key="1">
    <source>
        <dbReference type="ARBA" id="ARBA00022649"/>
    </source>
</evidence>
<dbReference type="GO" id="GO:0004519">
    <property type="term" value="F:endonuclease activity"/>
    <property type="evidence" value="ECO:0007669"/>
    <property type="project" value="UniProtKB-KW"/>
</dbReference>
<dbReference type="SUPFAM" id="SSF143011">
    <property type="entry name" value="RelE-like"/>
    <property type="match status" value="1"/>
</dbReference>
<dbReference type="Proteomes" id="UP000199693">
    <property type="component" value="Unassembled WGS sequence"/>
</dbReference>
<evidence type="ECO:0000313" key="3">
    <source>
        <dbReference type="EMBL" id="SNT50265.1"/>
    </source>
</evidence>
<sequence>MNSVNWTRKAVKQLLRLDRRHQVQVRDAVGELRRMPDCRQVKALSDHAYGYRLRVGNYRVLFDWDGEIRIVAMQEVRKRDERTY</sequence>
<dbReference type="InterPro" id="IPR007712">
    <property type="entry name" value="RelE/ParE_toxin"/>
</dbReference>
<dbReference type="PANTHER" id="PTHR38813">
    <property type="match status" value="1"/>
</dbReference>
<dbReference type="EMBL" id="FNEC01000072">
    <property type="protein sequence ID" value="SDL12169.1"/>
    <property type="molecule type" value="Genomic_DNA"/>
</dbReference>
<organism evidence="2 5">
    <name type="scientific">Pseudomonas delhiensis</name>
    <dbReference type="NCBI Taxonomy" id="366289"/>
    <lineage>
        <taxon>Bacteria</taxon>
        <taxon>Pseudomonadati</taxon>
        <taxon>Pseudomonadota</taxon>
        <taxon>Gammaproteobacteria</taxon>
        <taxon>Pseudomonadales</taxon>
        <taxon>Pseudomonadaceae</taxon>
        <taxon>Pseudomonas</taxon>
    </lineage>
</organism>
<proteinExistence type="predicted"/>
<dbReference type="PANTHER" id="PTHR38813:SF1">
    <property type="entry name" value="TOXIN RELE1-RELATED"/>
    <property type="match status" value="1"/>
</dbReference>